<proteinExistence type="predicted"/>
<dbReference type="EMBL" id="BROD01000001">
    <property type="protein sequence ID" value="GKX66985.1"/>
    <property type="molecule type" value="Genomic_DNA"/>
</dbReference>
<evidence type="ECO:0000313" key="2">
    <source>
        <dbReference type="Proteomes" id="UP001058074"/>
    </source>
</evidence>
<dbReference type="Proteomes" id="UP001058074">
    <property type="component" value="Unassembled WGS sequence"/>
</dbReference>
<gene>
    <name evidence="1" type="ORF">rsdtw13_22430</name>
</gene>
<name>A0ACB5RCW6_9CLOT</name>
<reference evidence="1" key="1">
    <citation type="journal article" date="2025" name="Int. J. Syst. Evol. Microbiol.">
        <title>Inconstantimicrobium mannanitabidum sp. nov., a novel member of the family Clostridiaceae isolated from anoxic soil under the treatment of reductive soil disinfestation.</title>
        <authorList>
            <person name="Ueki A."/>
            <person name="Tonouchi A."/>
            <person name="Honma S."/>
            <person name="Kaku N."/>
            <person name="Ueki K."/>
        </authorList>
    </citation>
    <scope>NUCLEOTIDE SEQUENCE</scope>
    <source>
        <strain evidence="1">TW13</strain>
    </source>
</reference>
<accession>A0ACB5RCW6</accession>
<organism evidence="1 2">
    <name type="scientific">Inconstantimicrobium mannanitabidum</name>
    <dbReference type="NCBI Taxonomy" id="1604901"/>
    <lineage>
        <taxon>Bacteria</taxon>
        <taxon>Bacillati</taxon>
        <taxon>Bacillota</taxon>
        <taxon>Clostridia</taxon>
        <taxon>Eubacteriales</taxon>
        <taxon>Clostridiaceae</taxon>
        <taxon>Inconstantimicrobium</taxon>
    </lineage>
</organism>
<protein>
    <submittedName>
        <fullName evidence="1">Polysaccharide deacetylase</fullName>
    </submittedName>
</protein>
<sequence>MKKTLFIIFTCVFFMFSSFSVPTQAIEGKKDASKEVAHDQKVVYITFDDGPGGKVTESMLKTLKENGVHATFFLIGSQIEYQKDLVKKIVDDGNAVGLHSYTHLRKNLYGSNANFLKEMVDCQNIIYDTTGVKTNILRFPFGCNNSFYKLNNDMIDKIHNSGLKVFEWNVDSTDGMYPSMPASKIAKRAQSKKDTAVVLMHSGFVNKNSAEALPIVIKYYKDNGYTFKTLNEDTQELYRIIKKKR</sequence>
<keyword evidence="2" id="KW-1185">Reference proteome</keyword>
<evidence type="ECO:0000313" key="1">
    <source>
        <dbReference type="EMBL" id="GKX66985.1"/>
    </source>
</evidence>
<comment type="caution">
    <text evidence="1">The sequence shown here is derived from an EMBL/GenBank/DDBJ whole genome shotgun (WGS) entry which is preliminary data.</text>
</comment>